<accession>A0A182PDS4</accession>
<proteinExistence type="predicted"/>
<evidence type="ECO:0000313" key="3">
    <source>
        <dbReference type="Proteomes" id="UP000075885"/>
    </source>
</evidence>
<dbReference type="AlphaFoldDB" id="A0A182PDS4"/>
<reference evidence="3" key="1">
    <citation type="submission" date="2013-03" db="EMBL/GenBank/DDBJ databases">
        <title>The Genome Sequence of Anopheles epiroticus epiroticus2.</title>
        <authorList>
            <consortium name="The Broad Institute Genomics Platform"/>
            <person name="Neafsey D.E."/>
            <person name="Howell P."/>
            <person name="Walker B."/>
            <person name="Young S.K."/>
            <person name="Zeng Q."/>
            <person name="Gargeya S."/>
            <person name="Fitzgerald M."/>
            <person name="Haas B."/>
            <person name="Abouelleil A."/>
            <person name="Allen A.W."/>
            <person name="Alvarado L."/>
            <person name="Arachchi H.M."/>
            <person name="Berlin A.M."/>
            <person name="Chapman S.B."/>
            <person name="Gainer-Dewar J."/>
            <person name="Goldberg J."/>
            <person name="Griggs A."/>
            <person name="Gujja S."/>
            <person name="Hansen M."/>
            <person name="Howarth C."/>
            <person name="Imamovic A."/>
            <person name="Ireland A."/>
            <person name="Larimer J."/>
            <person name="McCowan C."/>
            <person name="Murphy C."/>
            <person name="Pearson M."/>
            <person name="Poon T.W."/>
            <person name="Priest M."/>
            <person name="Roberts A."/>
            <person name="Saif S."/>
            <person name="Shea T."/>
            <person name="Sisk P."/>
            <person name="Sykes S."/>
            <person name="Wortman J."/>
            <person name="Nusbaum C."/>
            <person name="Birren B."/>
        </authorList>
    </citation>
    <scope>NUCLEOTIDE SEQUENCE [LARGE SCALE GENOMIC DNA]</scope>
    <source>
        <strain evidence="3">Epiroticus2</strain>
    </source>
</reference>
<feature type="region of interest" description="Disordered" evidence="1">
    <location>
        <begin position="1"/>
        <end position="45"/>
    </location>
</feature>
<evidence type="ECO:0000313" key="2">
    <source>
        <dbReference type="EnsemblMetazoa" id="AEPI005079-PA"/>
    </source>
</evidence>
<name>A0A182PDS4_9DIPT</name>
<evidence type="ECO:0000256" key="1">
    <source>
        <dbReference type="SAM" id="MobiDB-lite"/>
    </source>
</evidence>
<sequence length="132" mass="16121">MDRSSSQQQRKKRRESKRKSGESKKNPKSNRSEESLHPSYTNLQPPYSAICRQRYHVNNVLYEKQFNYELKMLELMQNSAYDSMRFHRHFAITTLWPPLHTRKEIEYVLDKFFRHSERQTRRLHEIMKGPVH</sequence>
<dbReference type="InterPro" id="IPR032004">
    <property type="entry name" value="DUF4790"/>
</dbReference>
<dbReference type="VEuPathDB" id="VectorBase:AEPI005079"/>
<dbReference type="EnsemblMetazoa" id="AEPI005079-RA">
    <property type="protein sequence ID" value="AEPI005079-PA"/>
    <property type="gene ID" value="AEPI005079"/>
</dbReference>
<feature type="compositionally biased region" description="Basic and acidic residues" evidence="1">
    <location>
        <begin position="18"/>
        <end position="36"/>
    </location>
</feature>
<dbReference type="Pfam" id="PF16037">
    <property type="entry name" value="DUF4790"/>
    <property type="match status" value="1"/>
</dbReference>
<organism evidence="2 3">
    <name type="scientific">Anopheles epiroticus</name>
    <dbReference type="NCBI Taxonomy" id="199890"/>
    <lineage>
        <taxon>Eukaryota</taxon>
        <taxon>Metazoa</taxon>
        <taxon>Ecdysozoa</taxon>
        <taxon>Arthropoda</taxon>
        <taxon>Hexapoda</taxon>
        <taxon>Insecta</taxon>
        <taxon>Pterygota</taxon>
        <taxon>Neoptera</taxon>
        <taxon>Endopterygota</taxon>
        <taxon>Diptera</taxon>
        <taxon>Nematocera</taxon>
        <taxon>Culicoidea</taxon>
        <taxon>Culicidae</taxon>
        <taxon>Anophelinae</taxon>
        <taxon>Anopheles</taxon>
    </lineage>
</organism>
<reference evidence="2" key="2">
    <citation type="submission" date="2020-05" db="UniProtKB">
        <authorList>
            <consortium name="EnsemblMetazoa"/>
        </authorList>
    </citation>
    <scope>IDENTIFICATION</scope>
    <source>
        <strain evidence="2">Epiroticus2</strain>
    </source>
</reference>
<keyword evidence="3" id="KW-1185">Reference proteome</keyword>
<dbReference type="Proteomes" id="UP000075885">
    <property type="component" value="Unassembled WGS sequence"/>
</dbReference>
<protein>
    <submittedName>
        <fullName evidence="2">Uncharacterized protein</fullName>
    </submittedName>
</protein>